<reference evidence="2 3" key="1">
    <citation type="submission" date="2013-10" db="EMBL/GenBank/DDBJ databases">
        <title>Draft genomes and the virulence plasmids of Sd1617 vaccine constructs: WRSd3 and WRSd5.</title>
        <authorList>
            <person name="Aksomboon Vongsawan A."/>
            <person name="Venkatesan M.M."/>
            <person name="Vaisvil B."/>
            <person name="Emel G."/>
            <person name="Kepatral V."/>
            <person name="Sethabutr O."/>
            <person name="Serichantalergs O."/>
            <person name="Mason C."/>
        </authorList>
    </citation>
    <scope>NUCLEOTIDE SEQUENCE [LARGE SCALE GENOMIC DNA]</scope>
    <source>
        <strain evidence="2 3">WRSd3</strain>
    </source>
</reference>
<keyword evidence="1" id="KW-0472">Membrane</keyword>
<organism evidence="2 3">
    <name type="scientific">Shigella dysenteriae WRSd3</name>
    <dbReference type="NCBI Taxonomy" id="1401327"/>
    <lineage>
        <taxon>Bacteria</taxon>
        <taxon>Pseudomonadati</taxon>
        <taxon>Pseudomonadota</taxon>
        <taxon>Gammaproteobacteria</taxon>
        <taxon>Enterobacterales</taxon>
        <taxon>Enterobacteriaceae</taxon>
        <taxon>Shigella</taxon>
    </lineage>
</organism>
<keyword evidence="1" id="KW-0812">Transmembrane</keyword>
<keyword evidence="1" id="KW-1133">Transmembrane helix</keyword>
<sequence>MTSRLFLRKNHNFKRGLKDKWCISNASLDNALLVSKFIEIIMLIKWVVIFLLAQINFLFLKQSSSFNVINKNVLKRWTDRN</sequence>
<protein>
    <submittedName>
        <fullName evidence="2">Uncharacterized protein</fullName>
    </submittedName>
</protein>
<evidence type="ECO:0000256" key="1">
    <source>
        <dbReference type="SAM" id="Phobius"/>
    </source>
</evidence>
<evidence type="ECO:0000313" key="2">
    <source>
        <dbReference type="EMBL" id="ESU81253.1"/>
    </source>
</evidence>
<dbReference type="PATRIC" id="fig|1401327.3.peg.787"/>
<feature type="transmembrane region" description="Helical" evidence="1">
    <location>
        <begin position="37"/>
        <end position="60"/>
    </location>
</feature>
<name>A0A090NYH1_SHIDY</name>
<dbReference type="Proteomes" id="UP000017944">
    <property type="component" value="Unassembled WGS sequence"/>
</dbReference>
<dbReference type="EMBL" id="AXUT01000069">
    <property type="protein sequence ID" value="ESU81253.1"/>
    <property type="molecule type" value="Genomic_DNA"/>
</dbReference>
<accession>A0A090NYH1</accession>
<gene>
    <name evidence="2" type="ORF">WRSd3_00859</name>
</gene>
<comment type="caution">
    <text evidence="2">The sequence shown here is derived from an EMBL/GenBank/DDBJ whole genome shotgun (WGS) entry which is preliminary data.</text>
</comment>
<proteinExistence type="predicted"/>
<dbReference type="AlphaFoldDB" id="A0A090NYH1"/>
<evidence type="ECO:0000313" key="3">
    <source>
        <dbReference type="Proteomes" id="UP000017944"/>
    </source>
</evidence>